<keyword evidence="3" id="KW-1185">Reference proteome</keyword>
<evidence type="ECO:0000313" key="3">
    <source>
        <dbReference type="Proteomes" id="UP000784294"/>
    </source>
</evidence>
<sequence>MHSAARPSVRPGVIATAQHLFTANSSRPINGRVDQLGSARSRTPVGRIRPNKRLPCQPREDRPSSPALPRDPPTAPHALRLAVAAITRPSLGNRRLPTLAYRHPCRLLVNLFVGQNGPFRGPGRSTATESSGCPTPEGMEVRSDWMGKSGPNLLTSRLTNERQVCRSRAHLANVHFRWVADASWPHRRLEPSELTRPPSGRPGRLNGAGMEGFNRHGIE</sequence>
<name>A0A3S5AZ46_9PLAT</name>
<reference evidence="2" key="1">
    <citation type="submission" date="2018-11" db="EMBL/GenBank/DDBJ databases">
        <authorList>
            <consortium name="Pathogen Informatics"/>
        </authorList>
    </citation>
    <scope>NUCLEOTIDE SEQUENCE</scope>
</reference>
<evidence type="ECO:0000256" key="1">
    <source>
        <dbReference type="SAM" id="MobiDB-lite"/>
    </source>
</evidence>
<proteinExistence type="predicted"/>
<dbReference type="EMBL" id="CAAALY010268529">
    <property type="protein sequence ID" value="VEL41244.1"/>
    <property type="molecule type" value="Genomic_DNA"/>
</dbReference>
<organism evidence="2 3">
    <name type="scientific">Protopolystoma xenopodis</name>
    <dbReference type="NCBI Taxonomy" id="117903"/>
    <lineage>
        <taxon>Eukaryota</taxon>
        <taxon>Metazoa</taxon>
        <taxon>Spiralia</taxon>
        <taxon>Lophotrochozoa</taxon>
        <taxon>Platyhelminthes</taxon>
        <taxon>Monogenea</taxon>
        <taxon>Polyopisthocotylea</taxon>
        <taxon>Polystomatidea</taxon>
        <taxon>Polystomatidae</taxon>
        <taxon>Protopolystoma</taxon>
    </lineage>
</organism>
<protein>
    <submittedName>
        <fullName evidence="2">Uncharacterized protein</fullName>
    </submittedName>
</protein>
<dbReference type="AlphaFoldDB" id="A0A3S5AZ46"/>
<comment type="caution">
    <text evidence="2">The sequence shown here is derived from an EMBL/GenBank/DDBJ whole genome shotgun (WGS) entry which is preliminary data.</text>
</comment>
<feature type="region of interest" description="Disordered" evidence="1">
    <location>
        <begin position="189"/>
        <end position="219"/>
    </location>
</feature>
<feature type="region of interest" description="Disordered" evidence="1">
    <location>
        <begin position="25"/>
        <end position="75"/>
    </location>
</feature>
<evidence type="ECO:0000313" key="2">
    <source>
        <dbReference type="EMBL" id="VEL41244.1"/>
    </source>
</evidence>
<dbReference type="Proteomes" id="UP000784294">
    <property type="component" value="Unassembled WGS sequence"/>
</dbReference>
<gene>
    <name evidence="2" type="ORF">PXEA_LOCUS34684</name>
</gene>
<accession>A0A3S5AZ46</accession>